<feature type="compositionally biased region" description="Basic and acidic residues" evidence="1">
    <location>
        <begin position="101"/>
        <end position="110"/>
    </location>
</feature>
<feature type="compositionally biased region" description="Basic and acidic residues" evidence="1">
    <location>
        <begin position="479"/>
        <end position="490"/>
    </location>
</feature>
<feature type="compositionally biased region" description="Basic and acidic residues" evidence="1">
    <location>
        <begin position="328"/>
        <end position="340"/>
    </location>
</feature>
<dbReference type="AlphaFoldDB" id="A0AAN7C6D2"/>
<name>A0AAN7C6D2_9PEZI</name>
<reference evidence="2" key="1">
    <citation type="journal article" date="2023" name="Mol. Phylogenet. Evol.">
        <title>Genome-scale phylogeny and comparative genomics of the fungal order Sordariales.</title>
        <authorList>
            <person name="Hensen N."/>
            <person name="Bonometti L."/>
            <person name="Westerberg I."/>
            <person name="Brannstrom I.O."/>
            <person name="Guillou S."/>
            <person name="Cros-Aarteil S."/>
            <person name="Calhoun S."/>
            <person name="Haridas S."/>
            <person name="Kuo A."/>
            <person name="Mondo S."/>
            <person name="Pangilinan J."/>
            <person name="Riley R."/>
            <person name="LaButti K."/>
            <person name="Andreopoulos B."/>
            <person name="Lipzen A."/>
            <person name="Chen C."/>
            <person name="Yan M."/>
            <person name="Daum C."/>
            <person name="Ng V."/>
            <person name="Clum A."/>
            <person name="Steindorff A."/>
            <person name="Ohm R.A."/>
            <person name="Martin F."/>
            <person name="Silar P."/>
            <person name="Natvig D.O."/>
            <person name="Lalanne C."/>
            <person name="Gautier V."/>
            <person name="Ament-Velasquez S.L."/>
            <person name="Kruys A."/>
            <person name="Hutchinson M.I."/>
            <person name="Powell A.J."/>
            <person name="Barry K."/>
            <person name="Miller A.N."/>
            <person name="Grigoriev I.V."/>
            <person name="Debuchy R."/>
            <person name="Gladieux P."/>
            <person name="Hiltunen Thoren M."/>
            <person name="Johannesson H."/>
        </authorList>
    </citation>
    <scope>NUCLEOTIDE SEQUENCE</scope>
    <source>
        <strain evidence="2">CBS 532.94</strain>
    </source>
</reference>
<dbReference type="Proteomes" id="UP001303760">
    <property type="component" value="Unassembled WGS sequence"/>
</dbReference>
<feature type="compositionally biased region" description="Basic and acidic residues" evidence="1">
    <location>
        <begin position="371"/>
        <end position="394"/>
    </location>
</feature>
<proteinExistence type="predicted"/>
<evidence type="ECO:0000313" key="3">
    <source>
        <dbReference type="Proteomes" id="UP001303760"/>
    </source>
</evidence>
<evidence type="ECO:0000313" key="2">
    <source>
        <dbReference type="EMBL" id="KAK4235582.1"/>
    </source>
</evidence>
<keyword evidence="3" id="KW-1185">Reference proteome</keyword>
<feature type="compositionally biased region" description="Basic and acidic residues" evidence="1">
    <location>
        <begin position="176"/>
        <end position="185"/>
    </location>
</feature>
<feature type="compositionally biased region" description="Basic and acidic residues" evidence="1">
    <location>
        <begin position="291"/>
        <end position="308"/>
    </location>
</feature>
<feature type="compositionally biased region" description="Polar residues" evidence="1">
    <location>
        <begin position="267"/>
        <end position="278"/>
    </location>
</feature>
<feature type="region of interest" description="Disordered" evidence="1">
    <location>
        <begin position="1"/>
        <end position="84"/>
    </location>
</feature>
<dbReference type="EMBL" id="MU860254">
    <property type="protein sequence ID" value="KAK4235582.1"/>
    <property type="molecule type" value="Genomic_DNA"/>
</dbReference>
<feature type="compositionally biased region" description="Basic and acidic residues" evidence="1">
    <location>
        <begin position="348"/>
        <end position="357"/>
    </location>
</feature>
<feature type="compositionally biased region" description="Acidic residues" evidence="1">
    <location>
        <begin position="309"/>
        <end position="318"/>
    </location>
</feature>
<feature type="compositionally biased region" description="Acidic residues" evidence="1">
    <location>
        <begin position="244"/>
        <end position="260"/>
    </location>
</feature>
<protein>
    <submittedName>
        <fullName evidence="2">Uncharacterized protein</fullName>
    </submittedName>
</protein>
<organism evidence="2 3">
    <name type="scientific">Achaetomium macrosporum</name>
    <dbReference type="NCBI Taxonomy" id="79813"/>
    <lineage>
        <taxon>Eukaryota</taxon>
        <taxon>Fungi</taxon>
        <taxon>Dikarya</taxon>
        <taxon>Ascomycota</taxon>
        <taxon>Pezizomycotina</taxon>
        <taxon>Sordariomycetes</taxon>
        <taxon>Sordariomycetidae</taxon>
        <taxon>Sordariales</taxon>
        <taxon>Chaetomiaceae</taxon>
        <taxon>Achaetomium</taxon>
    </lineage>
</organism>
<sequence length="549" mass="60604">MPTKRKATKSAAEGPINKRRRVAESRPRQTRSRAARPGASPLIMLDDRGRPIVVHEPQRAPEPQAVKAAESPIDDAGSSTPAEEIEDCVIVAHGPVRAARRTAEVPHETVLDSIEEPPAEYRNGSPSLSFTDVPAHSDSPLSDGVHERKRRRSTISGSDESHDSNLPPSAKRFKRSTSEHTDGREASLSPSVSFDRNGYSEEDHEIELDYDDPLDYGTPGLPTVYRSNTPSPEPVTQPGNRGADEEERDIELDYDEPLDYGDDHTAPSAQQRMPSPSRTVIPGLSTIYPSERIEPSREPVSEPVIKVEDEIDWVESDSDSVPQQTVKVEGEGHSSIKSDTESAPEPVIRPEDGESGPRFDSSSESASEPAIKVEDSEEERERLEREEEAVRFYHDNSTPVMKPGEENEEEVVSSEAIDSEQDSGAPESVIRWMEGELGVGLDGLRANPIKVEEDNDESDSTAAPEPTVKVEDEINSSQRDYEPEPVIKVEDEAEEGDGQVHEQEQKDEPEDESGSASAPEPEFMVEKEEGEDPEQCLMRRLDEMNGNKP</sequence>
<gene>
    <name evidence="2" type="ORF">C8A03DRAFT_36555</name>
</gene>
<feature type="compositionally biased region" description="Acidic residues" evidence="1">
    <location>
        <begin position="406"/>
        <end position="421"/>
    </location>
</feature>
<feature type="region of interest" description="Disordered" evidence="1">
    <location>
        <begin position="99"/>
        <end position="549"/>
    </location>
</feature>
<evidence type="ECO:0000256" key="1">
    <source>
        <dbReference type="SAM" id="MobiDB-lite"/>
    </source>
</evidence>
<comment type="caution">
    <text evidence="2">The sequence shown here is derived from an EMBL/GenBank/DDBJ whole genome shotgun (WGS) entry which is preliminary data.</text>
</comment>
<accession>A0AAN7C6D2</accession>
<reference evidence="2" key="2">
    <citation type="submission" date="2023-05" db="EMBL/GenBank/DDBJ databases">
        <authorList>
            <consortium name="Lawrence Berkeley National Laboratory"/>
            <person name="Steindorff A."/>
            <person name="Hensen N."/>
            <person name="Bonometti L."/>
            <person name="Westerberg I."/>
            <person name="Brannstrom I.O."/>
            <person name="Guillou S."/>
            <person name="Cros-Aarteil S."/>
            <person name="Calhoun S."/>
            <person name="Haridas S."/>
            <person name="Kuo A."/>
            <person name="Mondo S."/>
            <person name="Pangilinan J."/>
            <person name="Riley R."/>
            <person name="Labutti K."/>
            <person name="Andreopoulos B."/>
            <person name="Lipzen A."/>
            <person name="Chen C."/>
            <person name="Yanf M."/>
            <person name="Daum C."/>
            <person name="Ng V."/>
            <person name="Clum A."/>
            <person name="Ohm R."/>
            <person name="Martin F."/>
            <person name="Silar P."/>
            <person name="Natvig D."/>
            <person name="Lalanne C."/>
            <person name="Gautier V."/>
            <person name="Ament-Velasquez S.L."/>
            <person name="Kruys A."/>
            <person name="Hutchinson M.I."/>
            <person name="Powell A.J."/>
            <person name="Barry K."/>
            <person name="Miller A.N."/>
            <person name="Grigoriev I.V."/>
            <person name="Debuchy R."/>
            <person name="Gladieux P."/>
            <person name="Thoren M.H."/>
            <person name="Johannesson H."/>
        </authorList>
    </citation>
    <scope>NUCLEOTIDE SEQUENCE</scope>
    <source>
        <strain evidence="2">CBS 532.94</strain>
    </source>
</reference>
<feature type="compositionally biased region" description="Acidic residues" evidence="1">
    <location>
        <begin position="200"/>
        <end position="214"/>
    </location>
</feature>
<feature type="compositionally biased region" description="Basic and acidic residues" evidence="1">
    <location>
        <begin position="537"/>
        <end position="549"/>
    </location>
</feature>